<sequence length="256" mass="27443">MTTYLITGAGGGLGAITARELAATGARVVLAVRDPARVTPPPGDTEVRRLDLADLASVREFAAGWSGGLDVLINNAGVMAVPYGRTRDGFETHMAVNHFGPFLLTNLLLPHVTGRVVTVSSNLARLGKLRLDDLNWERRRYSPARAYGQSKLANLLFTEELQRRLTEAGRDVLAVAAHPGVARTGLDRHYSGVRAFALKALYPVIAQKKAEYGALPILFAATGDIPGDAYIGPGGRSGGRPRLERRRTDPGAAREL</sequence>
<organism evidence="4 5">
    <name type="scientific">Amycolatopsis australiensis</name>
    <dbReference type="NCBI Taxonomy" id="546364"/>
    <lineage>
        <taxon>Bacteria</taxon>
        <taxon>Bacillati</taxon>
        <taxon>Actinomycetota</taxon>
        <taxon>Actinomycetes</taxon>
        <taxon>Pseudonocardiales</taxon>
        <taxon>Pseudonocardiaceae</taxon>
        <taxon>Amycolatopsis</taxon>
    </lineage>
</organism>
<keyword evidence="1" id="KW-0560">Oxidoreductase</keyword>
<evidence type="ECO:0000313" key="5">
    <source>
        <dbReference type="Proteomes" id="UP000182740"/>
    </source>
</evidence>
<dbReference type="Gene3D" id="3.40.50.720">
    <property type="entry name" value="NAD(P)-binding Rossmann-like Domain"/>
    <property type="match status" value="1"/>
</dbReference>
<feature type="compositionally biased region" description="Basic and acidic residues" evidence="3">
    <location>
        <begin position="246"/>
        <end position="256"/>
    </location>
</feature>
<evidence type="ECO:0000313" key="4">
    <source>
        <dbReference type="EMBL" id="SFW66748.1"/>
    </source>
</evidence>
<protein>
    <submittedName>
        <fullName evidence="4">NAD(P)-dependent dehydrogenase, short-chain alcohol dehydrogenase family</fullName>
    </submittedName>
</protein>
<dbReference type="OrthoDB" id="4577644at2"/>
<accession>A0A1K1R4B1</accession>
<dbReference type="InterPro" id="IPR036291">
    <property type="entry name" value="NAD(P)-bd_dom_sf"/>
</dbReference>
<feature type="region of interest" description="Disordered" evidence="3">
    <location>
        <begin position="230"/>
        <end position="256"/>
    </location>
</feature>
<name>A0A1K1R4B1_9PSEU</name>
<comment type="similarity">
    <text evidence="2">Belongs to the short-chain dehydrogenases/reductases (SDR) family.</text>
</comment>
<dbReference type="GO" id="GO:0016491">
    <property type="term" value="F:oxidoreductase activity"/>
    <property type="evidence" value="ECO:0007669"/>
    <property type="project" value="UniProtKB-KW"/>
</dbReference>
<reference evidence="5" key="1">
    <citation type="submission" date="2016-11" db="EMBL/GenBank/DDBJ databases">
        <authorList>
            <person name="Varghese N."/>
            <person name="Submissions S."/>
        </authorList>
    </citation>
    <scope>NUCLEOTIDE SEQUENCE [LARGE SCALE GENOMIC DNA]</scope>
    <source>
        <strain evidence="5">DSM 44671</strain>
    </source>
</reference>
<gene>
    <name evidence="4" type="ORF">SAMN04489730_2645</name>
</gene>
<evidence type="ECO:0000256" key="1">
    <source>
        <dbReference type="ARBA" id="ARBA00023002"/>
    </source>
</evidence>
<dbReference type="Pfam" id="PF00106">
    <property type="entry name" value="adh_short"/>
    <property type="match status" value="1"/>
</dbReference>
<dbReference type="AlphaFoldDB" id="A0A1K1R4B1"/>
<dbReference type="PRINTS" id="PR00080">
    <property type="entry name" value="SDRFAMILY"/>
</dbReference>
<dbReference type="PANTHER" id="PTHR43157:SF31">
    <property type="entry name" value="PHOSPHATIDYLINOSITOL-GLYCAN BIOSYNTHESIS CLASS F PROTEIN"/>
    <property type="match status" value="1"/>
</dbReference>
<dbReference type="Proteomes" id="UP000182740">
    <property type="component" value="Unassembled WGS sequence"/>
</dbReference>
<dbReference type="RefSeq" id="WP_072476553.1">
    <property type="nucleotide sequence ID" value="NZ_FPJG01000006.1"/>
</dbReference>
<evidence type="ECO:0000256" key="2">
    <source>
        <dbReference type="RuleBase" id="RU000363"/>
    </source>
</evidence>
<dbReference type="STRING" id="546364.SAMN04489730_2645"/>
<proteinExistence type="inferred from homology"/>
<dbReference type="PANTHER" id="PTHR43157">
    <property type="entry name" value="PHOSPHATIDYLINOSITOL-GLYCAN BIOSYNTHESIS CLASS F PROTEIN-RELATED"/>
    <property type="match status" value="1"/>
</dbReference>
<dbReference type="InterPro" id="IPR002347">
    <property type="entry name" value="SDR_fam"/>
</dbReference>
<evidence type="ECO:0000256" key="3">
    <source>
        <dbReference type="SAM" id="MobiDB-lite"/>
    </source>
</evidence>
<dbReference type="PRINTS" id="PR00081">
    <property type="entry name" value="GDHRDH"/>
</dbReference>
<dbReference type="SUPFAM" id="SSF51735">
    <property type="entry name" value="NAD(P)-binding Rossmann-fold domains"/>
    <property type="match status" value="1"/>
</dbReference>
<keyword evidence="5" id="KW-1185">Reference proteome</keyword>
<dbReference type="EMBL" id="FPJG01000006">
    <property type="protein sequence ID" value="SFW66748.1"/>
    <property type="molecule type" value="Genomic_DNA"/>
</dbReference>